<name>A0A1I5R3B6_9BACT</name>
<evidence type="ECO:0000259" key="10">
    <source>
        <dbReference type="Pfam" id="PF01909"/>
    </source>
</evidence>
<dbReference type="Pfam" id="PF01909">
    <property type="entry name" value="NTP_transf_2"/>
    <property type="match status" value="1"/>
</dbReference>
<proteinExistence type="inferred from homology"/>
<gene>
    <name evidence="11" type="ORF">SAMN05444277_10142</name>
</gene>
<evidence type="ECO:0000256" key="8">
    <source>
        <dbReference type="ARBA" id="ARBA00022842"/>
    </source>
</evidence>
<evidence type="ECO:0000256" key="2">
    <source>
        <dbReference type="ARBA" id="ARBA00022649"/>
    </source>
</evidence>
<dbReference type="PANTHER" id="PTHR33571">
    <property type="entry name" value="SSL8005 PROTEIN"/>
    <property type="match status" value="1"/>
</dbReference>
<evidence type="ECO:0000256" key="4">
    <source>
        <dbReference type="ARBA" id="ARBA00022695"/>
    </source>
</evidence>
<dbReference type="InterPro" id="IPR052038">
    <property type="entry name" value="Type-VII_TA_antitoxin"/>
</dbReference>
<reference evidence="11 12" key="1">
    <citation type="submission" date="2016-10" db="EMBL/GenBank/DDBJ databases">
        <authorList>
            <person name="de Groot N.N."/>
        </authorList>
    </citation>
    <scope>NUCLEOTIDE SEQUENCE [LARGE SCALE GENOMIC DNA]</scope>
    <source>
        <strain evidence="11 12">DSM 28286</strain>
    </source>
</reference>
<feature type="domain" description="Polymerase nucleotidyl transferase" evidence="10">
    <location>
        <begin position="20"/>
        <end position="80"/>
    </location>
</feature>
<comment type="cofactor">
    <cofactor evidence="1">
        <name>Mg(2+)</name>
        <dbReference type="ChEBI" id="CHEBI:18420"/>
    </cofactor>
</comment>
<dbReference type="PANTHER" id="PTHR33571:SF14">
    <property type="entry name" value="PROTEIN ADENYLYLTRANSFERASE MJ0435-RELATED"/>
    <property type="match status" value="1"/>
</dbReference>
<dbReference type="AlphaFoldDB" id="A0A1I5R3B6"/>
<evidence type="ECO:0000256" key="9">
    <source>
        <dbReference type="ARBA" id="ARBA00038276"/>
    </source>
</evidence>
<keyword evidence="12" id="KW-1185">Reference proteome</keyword>
<dbReference type="GO" id="GO:0005524">
    <property type="term" value="F:ATP binding"/>
    <property type="evidence" value="ECO:0007669"/>
    <property type="project" value="UniProtKB-KW"/>
</dbReference>
<dbReference type="EMBL" id="FOXQ01000001">
    <property type="protein sequence ID" value="SFP52827.1"/>
    <property type="molecule type" value="Genomic_DNA"/>
</dbReference>
<keyword evidence="7" id="KW-0067">ATP-binding</keyword>
<dbReference type="GO" id="GO:0016779">
    <property type="term" value="F:nucleotidyltransferase activity"/>
    <property type="evidence" value="ECO:0007669"/>
    <property type="project" value="UniProtKB-KW"/>
</dbReference>
<evidence type="ECO:0000256" key="5">
    <source>
        <dbReference type="ARBA" id="ARBA00022723"/>
    </source>
</evidence>
<keyword evidence="2" id="KW-1277">Toxin-antitoxin system</keyword>
<protein>
    <submittedName>
        <fullName evidence="11">Nucleotidyltransferase domain-containing protein</fullName>
    </submittedName>
</protein>
<keyword evidence="5" id="KW-0479">Metal-binding</keyword>
<evidence type="ECO:0000256" key="3">
    <source>
        <dbReference type="ARBA" id="ARBA00022679"/>
    </source>
</evidence>
<dbReference type="Proteomes" id="UP000199031">
    <property type="component" value="Unassembled WGS sequence"/>
</dbReference>
<evidence type="ECO:0000256" key="1">
    <source>
        <dbReference type="ARBA" id="ARBA00001946"/>
    </source>
</evidence>
<evidence type="ECO:0000313" key="11">
    <source>
        <dbReference type="EMBL" id="SFP52827.1"/>
    </source>
</evidence>
<dbReference type="STRING" id="1465490.SAMN05444277_10142"/>
<keyword evidence="6" id="KW-0547">Nucleotide-binding</keyword>
<evidence type="ECO:0000256" key="6">
    <source>
        <dbReference type="ARBA" id="ARBA00022741"/>
    </source>
</evidence>
<dbReference type="CDD" id="cd05403">
    <property type="entry name" value="NT_KNTase_like"/>
    <property type="match status" value="1"/>
</dbReference>
<sequence>MIYDQRKDYRYFTKTEACNAKKYGLSEIALFGSFSRDKQTANSDIDLLVDFDTTPGLSYLDMLYNFDKLFEREVQVITKRAKAKVFEGY</sequence>
<organism evidence="11 12">
    <name type="scientific">Parafilimonas terrae</name>
    <dbReference type="NCBI Taxonomy" id="1465490"/>
    <lineage>
        <taxon>Bacteria</taxon>
        <taxon>Pseudomonadati</taxon>
        <taxon>Bacteroidota</taxon>
        <taxon>Chitinophagia</taxon>
        <taxon>Chitinophagales</taxon>
        <taxon>Chitinophagaceae</taxon>
        <taxon>Parafilimonas</taxon>
    </lineage>
</organism>
<dbReference type="InterPro" id="IPR002934">
    <property type="entry name" value="Polymerase_NTP_transf_dom"/>
</dbReference>
<dbReference type="RefSeq" id="WP_177191762.1">
    <property type="nucleotide sequence ID" value="NZ_FOXQ01000001.1"/>
</dbReference>
<comment type="similarity">
    <text evidence="9">Belongs to the MntA antitoxin family.</text>
</comment>
<accession>A0A1I5R3B6</accession>
<keyword evidence="4" id="KW-0548">Nucleotidyltransferase</keyword>
<keyword evidence="8" id="KW-0460">Magnesium</keyword>
<evidence type="ECO:0000256" key="7">
    <source>
        <dbReference type="ARBA" id="ARBA00022840"/>
    </source>
</evidence>
<dbReference type="Gene3D" id="3.30.460.10">
    <property type="entry name" value="Beta Polymerase, domain 2"/>
    <property type="match status" value="1"/>
</dbReference>
<evidence type="ECO:0000313" key="12">
    <source>
        <dbReference type="Proteomes" id="UP000199031"/>
    </source>
</evidence>
<dbReference type="SUPFAM" id="SSF81301">
    <property type="entry name" value="Nucleotidyltransferase"/>
    <property type="match status" value="1"/>
</dbReference>
<keyword evidence="3 11" id="KW-0808">Transferase</keyword>
<dbReference type="GO" id="GO:0046872">
    <property type="term" value="F:metal ion binding"/>
    <property type="evidence" value="ECO:0007669"/>
    <property type="project" value="UniProtKB-KW"/>
</dbReference>
<dbReference type="InterPro" id="IPR043519">
    <property type="entry name" value="NT_sf"/>
</dbReference>